<reference evidence="3" key="1">
    <citation type="submission" date="2014-02" db="EMBL/GenBank/DDBJ databases">
        <authorList>
            <person name="Genoscope - CEA"/>
        </authorList>
    </citation>
    <scope>NUCLEOTIDE SEQUENCE</scope>
    <source>
        <strain evidence="3">LS3</strain>
    </source>
</reference>
<reference evidence="3" key="2">
    <citation type="submission" date="2014-06" db="EMBL/GenBank/DDBJ databases">
        <title>The complete genome of Blastobotrys (Arxula) adeninivorans LS3 - a yeast of biotechnological interest.</title>
        <authorList>
            <person name="Kunze G."/>
            <person name="Gaillardin C."/>
            <person name="Czernicka M."/>
            <person name="Durrens P."/>
            <person name="Martin T."/>
            <person name="Boer E."/>
            <person name="Gabaldon T."/>
            <person name="Cruz J."/>
            <person name="Talla E."/>
            <person name="Marck C."/>
            <person name="Goffeau A."/>
            <person name="Barbe V."/>
            <person name="Baret P."/>
            <person name="Baronian K."/>
            <person name="Beier S."/>
            <person name="Bleykasten C."/>
            <person name="Bode R."/>
            <person name="Casaregola S."/>
            <person name="Despons L."/>
            <person name="Fairhead C."/>
            <person name="Giersberg M."/>
            <person name="Gierski P."/>
            <person name="Hahnel U."/>
            <person name="Hartmann A."/>
            <person name="Jankowska D."/>
            <person name="Jubin C."/>
            <person name="Jung P."/>
            <person name="Lafontaine I."/>
            <person name="Leh-Louis V."/>
            <person name="Lemaire M."/>
            <person name="Marcet-Houben M."/>
            <person name="Mascher M."/>
            <person name="Morel G."/>
            <person name="Richard G.-F."/>
            <person name="Riechen J."/>
            <person name="Sacerdot C."/>
            <person name="Sarkar A."/>
            <person name="Savel G."/>
            <person name="Schacherer J."/>
            <person name="Sherman D."/>
            <person name="Straub M.-L."/>
            <person name="Stein N."/>
            <person name="Thierry A."/>
            <person name="Trautwein-Schult A."/>
            <person name="Westhof E."/>
            <person name="Worch S."/>
            <person name="Dujon B."/>
            <person name="Souciet J.-L."/>
            <person name="Wincker P."/>
            <person name="Scholz U."/>
            <person name="Neuveglise N."/>
        </authorList>
    </citation>
    <scope>NUCLEOTIDE SEQUENCE</scope>
    <source>
        <strain evidence="3">LS3</strain>
    </source>
</reference>
<organism evidence="3">
    <name type="scientific">Blastobotrys adeninivorans</name>
    <name type="common">Yeast</name>
    <name type="synonym">Arxula adeninivorans</name>
    <dbReference type="NCBI Taxonomy" id="409370"/>
    <lineage>
        <taxon>Eukaryota</taxon>
        <taxon>Fungi</taxon>
        <taxon>Dikarya</taxon>
        <taxon>Ascomycota</taxon>
        <taxon>Saccharomycotina</taxon>
        <taxon>Dipodascomycetes</taxon>
        <taxon>Dipodascales</taxon>
        <taxon>Trichomonascaceae</taxon>
        <taxon>Blastobotrys</taxon>
    </lineage>
</organism>
<name>A0A060T7P3_BLAAD</name>
<dbReference type="PhylomeDB" id="A0A060T7P3"/>
<dbReference type="AlphaFoldDB" id="A0A060T7P3"/>
<protein>
    <submittedName>
        <fullName evidence="3">ARAD1D04686p</fullName>
    </submittedName>
</protein>
<gene>
    <name evidence="3" type="ORF">GNLVRS02_ARAD1D04686g</name>
</gene>
<keyword evidence="2" id="KW-0472">Membrane</keyword>
<dbReference type="SUPFAM" id="SSF48452">
    <property type="entry name" value="TPR-like"/>
    <property type="match status" value="1"/>
</dbReference>
<feature type="region of interest" description="Disordered" evidence="1">
    <location>
        <begin position="189"/>
        <end position="211"/>
    </location>
</feature>
<dbReference type="EMBL" id="HG937694">
    <property type="protein sequence ID" value="CDP37140.1"/>
    <property type="molecule type" value="Genomic_DNA"/>
</dbReference>
<evidence type="ECO:0000313" key="3">
    <source>
        <dbReference type="EMBL" id="CDP37140.1"/>
    </source>
</evidence>
<proteinExistence type="predicted"/>
<dbReference type="InterPro" id="IPR011990">
    <property type="entry name" value="TPR-like_helical_dom_sf"/>
</dbReference>
<evidence type="ECO:0000256" key="1">
    <source>
        <dbReference type="SAM" id="MobiDB-lite"/>
    </source>
</evidence>
<evidence type="ECO:0000256" key="2">
    <source>
        <dbReference type="SAM" id="Phobius"/>
    </source>
</evidence>
<sequence length="349" mass="38663">MRAYGPRGFRFQRREVKSPTGVWFLKASRKFLVVVAAVYGGSAAGIGCLYLYTTWKLERVQPIPSDWSFKQKLLGLAGVNHHMDERHDMVVKYYEDLINQLVLDKNGNVIDLDTKTPAWLSGYADIAIRLGLSKDALGQTDDAIRALESGLSVPYGQKALKAQAATVLSRIKVAQDKLKEAEQLSEESAGYTGIQMGRSRSGGMLVQDDKSPSTGEEIEALTQLAKVYVKQKRLNDALNLLLGVQKRVKKLEEDSKCYEAVTMSYIAEVLWGLGQKKDAIVWGEGSYYNAFPNSRGTPECGLCAKIAAGNLSTMYKKVDEEQSSKFKHLSETQIIPLAVHKKSLFSSLL</sequence>
<keyword evidence="2" id="KW-0812">Transmembrane</keyword>
<dbReference type="Gene3D" id="1.25.40.10">
    <property type="entry name" value="Tetratricopeptide repeat domain"/>
    <property type="match status" value="1"/>
</dbReference>
<feature type="transmembrane region" description="Helical" evidence="2">
    <location>
        <begin position="31"/>
        <end position="52"/>
    </location>
</feature>
<accession>A0A060T7P3</accession>
<keyword evidence="2" id="KW-1133">Transmembrane helix</keyword>